<evidence type="ECO:0000256" key="3">
    <source>
        <dbReference type="ARBA" id="ARBA00022729"/>
    </source>
</evidence>
<dbReference type="Proteomes" id="UP000615026">
    <property type="component" value="Unassembled WGS sequence"/>
</dbReference>
<comment type="caution">
    <text evidence="7">The sequence shown here is derived from an EMBL/GenBank/DDBJ whole genome shotgun (WGS) entry which is preliminary data.</text>
</comment>
<dbReference type="EMBL" id="JADEXP010000040">
    <property type="protein sequence ID" value="MBE9066392.1"/>
    <property type="molecule type" value="Genomic_DNA"/>
</dbReference>
<dbReference type="InterPro" id="IPR033764">
    <property type="entry name" value="Sdr_B"/>
</dbReference>
<dbReference type="SUPFAM" id="SSF63825">
    <property type="entry name" value="YWTD domain"/>
    <property type="match status" value="1"/>
</dbReference>
<evidence type="ECO:0000259" key="6">
    <source>
        <dbReference type="Pfam" id="PF20009"/>
    </source>
</evidence>
<evidence type="ECO:0000313" key="8">
    <source>
        <dbReference type="Proteomes" id="UP000615026"/>
    </source>
</evidence>
<dbReference type="InterPro" id="IPR013783">
    <property type="entry name" value="Ig-like_fold"/>
</dbReference>
<feature type="transmembrane region" description="Helical" evidence="4">
    <location>
        <begin position="21"/>
        <end position="44"/>
    </location>
</feature>
<dbReference type="RefSeq" id="WP_193992115.1">
    <property type="nucleotide sequence ID" value="NZ_JADEXP010000040.1"/>
</dbReference>
<evidence type="ECO:0000313" key="7">
    <source>
        <dbReference type="EMBL" id="MBE9066392.1"/>
    </source>
</evidence>
<reference evidence="7" key="1">
    <citation type="submission" date="2020-10" db="EMBL/GenBank/DDBJ databases">
        <authorList>
            <person name="Castelo-Branco R."/>
            <person name="Eusebio N."/>
            <person name="Adriana R."/>
            <person name="Vieira A."/>
            <person name="Brugerolle De Fraissinette N."/>
            <person name="Rezende De Castro R."/>
            <person name="Schneider M.P."/>
            <person name="Vasconcelos V."/>
            <person name="Leao P.N."/>
        </authorList>
    </citation>
    <scope>NUCLEOTIDE SEQUENCE</scope>
    <source>
        <strain evidence="7">LEGE 11479</strain>
    </source>
</reference>
<evidence type="ECO:0000259" key="5">
    <source>
        <dbReference type="Pfam" id="PF17210"/>
    </source>
</evidence>
<dbReference type="GO" id="GO:0005576">
    <property type="term" value="C:extracellular region"/>
    <property type="evidence" value="ECO:0007669"/>
    <property type="project" value="UniProtKB-SubCell"/>
</dbReference>
<keyword evidence="8" id="KW-1185">Reference proteome</keyword>
<evidence type="ECO:0000256" key="1">
    <source>
        <dbReference type="ARBA" id="ARBA00004613"/>
    </source>
</evidence>
<keyword evidence="4" id="KW-1133">Transmembrane helix</keyword>
<name>A0A928X0W2_LEPEC</name>
<sequence>MSNRRLTHPSSKTKSRRLSNRVRTLIAAMVLSGGIFTPGLIAWANGPTPGTVIENQATGSFVDPSDNSTQLIESNVVRVTVAEVAGIAVTENGYTEPTDGTVNEGDTVFFDFVITNVGNDPTQFFIPGAATISGGTANGDIQVIEYDPDGSGTSVIDLSSSNITVPSSGDNTGDLSGMPNNGSIPAGGNITVRVPVTAGTAGFDLEVTLGDTTATDGQNEAYVAGTNDVYTQDNTGITNGDTDGAPINNEREASDSLTVAIATSTPTPTSLDYGDAPDTYATNAADDGGEGIGASHSIVSNLYLGQPADAESDAVAPLDGSGDGSDEDGVTVFAMTEGATDFIVSKSDISATNNTGRVATLHGWIDFDKDGVFSSTEHARITIPNGSTEIAPTADLIWNGITVGVSGNTYARFRLTTDGSITESTPGGTANDGEVEDYVVAIAPPPPTQSGDFCATPYSMFYSGHWPNRIDAIHADSGAFVALTTATSASVTNSLASDHINNLVYYAENDSLYAWSPITNTHTTVTNNFSSFISGSVDLSSGGAAFYNGSLYLGVDPQPETEVYRIDFVPGSNGLNIQSVTSLNLNGIVAATDWGDMTIDDNGIILAGGGGGVYWSYDLNNGTYTPLTSSLPGDQHQFAKDGQGRLWAAVYTPIRFVVQAEVVGNTVQPVGSTISVDPHDTNDAAECVIGESSIGDLIWEDTDGDGVQDPGENGIENVTVDLYWDIDGNGQIDPGGDPVLGTQTTGASGNYNFFDLIFGNYIVKVTDTNGVLSGAVLTTSSDEFAVNLPPGIIDYNDADFGYQQPVVQKDPNVLLVKRITQINGDTTSAGGDILSSYINQNDAINPYDDNDITLADPVNPTDPPKDTAQWPDPSTTLIGGIDGGNVMPNDEIEYTIYYLSSGDTTAENVLFCDYVPTFTSFIPNAYMGSAPQATGGIGGADLSIQLFRDGTTDYHTGANDGDSATYFGPGIDPANSFPGIDCDGDGDGINANTNGAVVVNLGDLPDATTDATGAYGHVRFRTRVK</sequence>
<comment type="subcellular location">
    <subcellularLocation>
        <location evidence="1">Secreted</location>
    </subcellularLocation>
</comment>
<dbReference type="AlphaFoldDB" id="A0A928X0W2"/>
<evidence type="ECO:0000256" key="4">
    <source>
        <dbReference type="SAM" id="Phobius"/>
    </source>
</evidence>
<dbReference type="SUPFAM" id="SSF117074">
    <property type="entry name" value="Hypothetical protein PA1324"/>
    <property type="match status" value="1"/>
</dbReference>
<keyword evidence="4" id="KW-0472">Membrane</keyword>
<keyword evidence="3" id="KW-0732">Signal</keyword>
<evidence type="ECO:0000256" key="2">
    <source>
        <dbReference type="ARBA" id="ARBA00022525"/>
    </source>
</evidence>
<keyword evidence="2" id="KW-0964">Secreted</keyword>
<organism evidence="7 8">
    <name type="scientific">Leptolyngbya cf. ectocarpi LEGE 11479</name>
    <dbReference type="NCBI Taxonomy" id="1828722"/>
    <lineage>
        <taxon>Bacteria</taxon>
        <taxon>Bacillati</taxon>
        <taxon>Cyanobacteriota</taxon>
        <taxon>Cyanophyceae</taxon>
        <taxon>Leptolyngbyales</taxon>
        <taxon>Leptolyngbyaceae</taxon>
        <taxon>Leptolyngbya group</taxon>
        <taxon>Leptolyngbya</taxon>
    </lineage>
</organism>
<keyword evidence="4" id="KW-0812">Transmembrane</keyword>
<gene>
    <name evidence="7" type="ORF">IQ260_06975</name>
</gene>
<feature type="domain" description="SD-repeat containing protein B" evidence="5">
    <location>
        <begin position="693"/>
        <end position="779"/>
    </location>
</feature>
<evidence type="ECO:0008006" key="9">
    <source>
        <dbReference type="Google" id="ProtNLM"/>
    </source>
</evidence>
<dbReference type="InterPro" id="IPR045474">
    <property type="entry name" value="GEVED"/>
</dbReference>
<protein>
    <recommendedName>
        <fullName evidence="9">SD-repeat containing protein B domain-containing protein</fullName>
    </recommendedName>
</protein>
<feature type="domain" description="GEVED" evidence="6">
    <location>
        <begin position="361"/>
        <end position="440"/>
    </location>
</feature>
<dbReference type="Pfam" id="PF20009">
    <property type="entry name" value="GEVED"/>
    <property type="match status" value="1"/>
</dbReference>
<proteinExistence type="predicted"/>
<accession>A0A928X0W2</accession>
<dbReference type="Gene3D" id="2.60.40.10">
    <property type="entry name" value="Immunoglobulins"/>
    <property type="match status" value="1"/>
</dbReference>
<dbReference type="Pfam" id="PF17210">
    <property type="entry name" value="SdrD_B"/>
    <property type="match status" value="1"/>
</dbReference>